<proteinExistence type="predicted"/>
<evidence type="ECO:0000313" key="1">
    <source>
        <dbReference type="EMBL" id="MFC5431812.1"/>
    </source>
</evidence>
<reference evidence="2" key="1">
    <citation type="journal article" date="2019" name="Int. J. Syst. Evol. Microbiol.">
        <title>The Global Catalogue of Microorganisms (GCM) 10K type strain sequencing project: providing services to taxonomists for standard genome sequencing and annotation.</title>
        <authorList>
            <consortium name="The Broad Institute Genomics Platform"/>
            <consortium name="The Broad Institute Genome Sequencing Center for Infectious Disease"/>
            <person name="Wu L."/>
            <person name="Ma J."/>
        </authorList>
    </citation>
    <scope>NUCLEOTIDE SEQUENCE [LARGE SCALE GENOMIC DNA]</scope>
    <source>
        <strain evidence="2">CCUG 56042</strain>
    </source>
</reference>
<comment type="caution">
    <text evidence="1">The sequence shown here is derived from an EMBL/GenBank/DDBJ whole genome shotgun (WGS) entry which is preliminary data.</text>
</comment>
<organism evidence="1 2">
    <name type="scientific">Paraburkholderia denitrificans</name>
    <dbReference type="NCBI Taxonomy" id="694025"/>
    <lineage>
        <taxon>Bacteria</taxon>
        <taxon>Pseudomonadati</taxon>
        <taxon>Pseudomonadota</taxon>
        <taxon>Betaproteobacteria</taxon>
        <taxon>Burkholderiales</taxon>
        <taxon>Burkholderiaceae</taxon>
        <taxon>Paraburkholderia</taxon>
    </lineage>
</organism>
<name>A0ABW0JFK6_9BURK</name>
<gene>
    <name evidence="1" type="ORF">ACFPTO_23895</name>
</gene>
<sequence length="99" mass="11371">MQFAAADLEWLTVQEKIFTVAREIEHGRAMTIWRAMAVFSARTRSLMQRCNAREPGQRSSICDSNMFHNVHDDSKRIHPTNNIAGTCIARIARRGRQEV</sequence>
<evidence type="ECO:0000313" key="2">
    <source>
        <dbReference type="Proteomes" id="UP001596103"/>
    </source>
</evidence>
<accession>A0ABW0JFK6</accession>
<protein>
    <recommendedName>
        <fullName evidence="3">Transposase</fullName>
    </recommendedName>
</protein>
<dbReference type="RefSeq" id="WP_377715362.1">
    <property type="nucleotide sequence ID" value="NZ_JBHSMP010000038.1"/>
</dbReference>
<keyword evidence="2" id="KW-1185">Reference proteome</keyword>
<evidence type="ECO:0008006" key="3">
    <source>
        <dbReference type="Google" id="ProtNLM"/>
    </source>
</evidence>
<dbReference type="Proteomes" id="UP001596103">
    <property type="component" value="Unassembled WGS sequence"/>
</dbReference>
<dbReference type="EMBL" id="JBHSMP010000038">
    <property type="protein sequence ID" value="MFC5431812.1"/>
    <property type="molecule type" value="Genomic_DNA"/>
</dbReference>